<evidence type="ECO:0000259" key="3">
    <source>
        <dbReference type="PROSITE" id="PS50097"/>
    </source>
</evidence>
<keyword evidence="1" id="KW-0880">Kelch repeat</keyword>
<dbReference type="SMART" id="SM00225">
    <property type="entry name" value="BTB"/>
    <property type="match status" value="1"/>
</dbReference>
<dbReference type="InterPro" id="IPR006652">
    <property type="entry name" value="Kelch_1"/>
</dbReference>
<accession>A0A6P3VLW5</accession>
<dbReference type="InterPro" id="IPR011705">
    <property type="entry name" value="BACK"/>
</dbReference>
<reference evidence="5" key="1">
    <citation type="submission" date="2025-08" db="UniProtKB">
        <authorList>
            <consortium name="RefSeq"/>
        </authorList>
    </citation>
    <scope>IDENTIFICATION</scope>
</reference>
<dbReference type="SMART" id="SM00612">
    <property type="entry name" value="Kelch"/>
    <property type="match status" value="6"/>
</dbReference>
<dbReference type="Pfam" id="PF01344">
    <property type="entry name" value="Kelch_1"/>
    <property type="match status" value="1"/>
</dbReference>
<dbReference type="Pfam" id="PF00651">
    <property type="entry name" value="BTB"/>
    <property type="match status" value="1"/>
</dbReference>
<dbReference type="Gene3D" id="1.25.40.420">
    <property type="match status" value="1"/>
</dbReference>
<dbReference type="SMART" id="SM00875">
    <property type="entry name" value="BACK"/>
    <property type="match status" value="1"/>
</dbReference>
<dbReference type="PANTHER" id="PTHR45632:SF8">
    <property type="entry name" value="KELCH-LIKE PROTEIN 34"/>
    <property type="match status" value="1"/>
</dbReference>
<dbReference type="Gene3D" id="2.120.10.80">
    <property type="entry name" value="Kelch-type beta propeller"/>
    <property type="match status" value="1"/>
</dbReference>
<dbReference type="Gene3D" id="3.30.710.10">
    <property type="entry name" value="Potassium Channel Kv1.1, Chain A"/>
    <property type="match status" value="1"/>
</dbReference>
<gene>
    <name evidence="5" type="primary">LOC105893728</name>
</gene>
<evidence type="ECO:0000313" key="4">
    <source>
        <dbReference type="Proteomes" id="UP000515152"/>
    </source>
</evidence>
<dbReference type="GeneID" id="105893728"/>
<evidence type="ECO:0000256" key="2">
    <source>
        <dbReference type="ARBA" id="ARBA00022737"/>
    </source>
</evidence>
<dbReference type="Proteomes" id="UP000515152">
    <property type="component" value="Chromosome 17"/>
</dbReference>
<dbReference type="OrthoDB" id="10027872at2759"/>
<dbReference type="InterPro" id="IPR000210">
    <property type="entry name" value="BTB/POZ_dom"/>
</dbReference>
<dbReference type="SUPFAM" id="SSF54695">
    <property type="entry name" value="POZ domain"/>
    <property type="match status" value="1"/>
</dbReference>
<dbReference type="AlphaFoldDB" id="A0A6P3VLW5"/>
<name>A0A6P3VLW5_CLUHA</name>
<dbReference type="SUPFAM" id="SSF117281">
    <property type="entry name" value="Kelch motif"/>
    <property type="match status" value="1"/>
</dbReference>
<dbReference type="PIRSF" id="PIRSF037037">
    <property type="entry name" value="Kelch-like_protein_gigaxonin"/>
    <property type="match status" value="1"/>
</dbReference>
<sequence length="592" mass="66365">MTAVMSYFLVLSKCHGDSVLSQYQCLRNDRRMCDIVLESCGVEFPAHRTLLACASDYFWALLKEHTCEFGALGPLSLPALTPTGLERVLDFIYTSWICLSPSTLEETLEAACYLQVTHAVELCGRYITDNLTLENCCFFANVASRYGLSEALKEANAYIARRMCELMGKERDCIGLMELNVGSLQEALGTEDLPGVRESGLLRLALDWLDHNKLPALHSNLLLSHVRFALVSPQELRQLSVTCVTLRTPFIHSLVQKALQYHTEGPLQPLLQNEQTRIRDTSGQVLLVGGGTEADRPQRLMQSFDPDSRKFRPLAAQLPSRLQHHCVCVVGGFLFVLGGEEVEADGESEKTAVMTVSERVWRYDPRFQRWEEAEPMIQRRAKFSCCVVEGVIYAIGGRAEPGEPPLSTVEKYNLRAGCWRKSITLPHAVHGHACTTLRNTVYISGGIHGQAVESSKDVLHLDTFESKAWEKCAAMSIARFGHQMAAVGEQIYSFLGMYEQFCDIERYDPSLDQWTRLRPLINDRFCYGLTATADGRVLLFGGRKWHDGQEVVMANVMEYDTVGDTWRELCRMPGPLCGTQCVQLPILDTAET</sequence>
<dbReference type="InterPro" id="IPR011333">
    <property type="entry name" value="SKP1/BTB/POZ_sf"/>
</dbReference>
<dbReference type="InterPro" id="IPR015915">
    <property type="entry name" value="Kelch-typ_b-propeller"/>
</dbReference>
<keyword evidence="2" id="KW-0677">Repeat</keyword>
<evidence type="ECO:0000313" key="5">
    <source>
        <dbReference type="RefSeq" id="XP_012675637.2"/>
    </source>
</evidence>
<dbReference type="InterPro" id="IPR017096">
    <property type="entry name" value="BTB-kelch_protein"/>
</dbReference>
<dbReference type="Pfam" id="PF07707">
    <property type="entry name" value="BACK"/>
    <property type="match status" value="1"/>
</dbReference>
<keyword evidence="4" id="KW-1185">Reference proteome</keyword>
<dbReference type="Pfam" id="PF24681">
    <property type="entry name" value="Kelch_KLHDC2_KLHL20_DRC7"/>
    <property type="match status" value="1"/>
</dbReference>
<feature type="domain" description="BTB" evidence="3">
    <location>
        <begin position="33"/>
        <end position="101"/>
    </location>
</feature>
<dbReference type="PROSITE" id="PS50097">
    <property type="entry name" value="BTB"/>
    <property type="match status" value="1"/>
</dbReference>
<organism evidence="4 5">
    <name type="scientific">Clupea harengus</name>
    <name type="common">Atlantic herring</name>
    <dbReference type="NCBI Taxonomy" id="7950"/>
    <lineage>
        <taxon>Eukaryota</taxon>
        <taxon>Metazoa</taxon>
        <taxon>Chordata</taxon>
        <taxon>Craniata</taxon>
        <taxon>Vertebrata</taxon>
        <taxon>Euteleostomi</taxon>
        <taxon>Actinopterygii</taxon>
        <taxon>Neopterygii</taxon>
        <taxon>Teleostei</taxon>
        <taxon>Clupei</taxon>
        <taxon>Clupeiformes</taxon>
        <taxon>Clupeoidei</taxon>
        <taxon>Clupeidae</taxon>
        <taxon>Clupea</taxon>
    </lineage>
</organism>
<proteinExistence type="predicted"/>
<dbReference type="RefSeq" id="XP_012675637.2">
    <property type="nucleotide sequence ID" value="XM_012820183.3"/>
</dbReference>
<evidence type="ECO:0000256" key="1">
    <source>
        <dbReference type="ARBA" id="ARBA00022441"/>
    </source>
</evidence>
<dbReference type="PANTHER" id="PTHR45632">
    <property type="entry name" value="LD33804P"/>
    <property type="match status" value="1"/>
</dbReference>
<protein>
    <submittedName>
        <fullName evidence="5">Kelch-like protein 34</fullName>
    </submittedName>
</protein>
<dbReference type="KEGG" id="char:105893728"/>